<evidence type="ECO:0000256" key="4">
    <source>
        <dbReference type="PROSITE-ProRule" id="PRU00335"/>
    </source>
</evidence>
<dbReference type="Pfam" id="PF13305">
    <property type="entry name" value="TetR_C_33"/>
    <property type="match status" value="1"/>
</dbReference>
<dbReference type="SUPFAM" id="SSF46689">
    <property type="entry name" value="Homeodomain-like"/>
    <property type="match status" value="1"/>
</dbReference>
<evidence type="ECO:0000256" key="2">
    <source>
        <dbReference type="ARBA" id="ARBA00023125"/>
    </source>
</evidence>
<keyword evidence="2 4" id="KW-0238">DNA-binding</keyword>
<dbReference type="eggNOG" id="COG1309">
    <property type="taxonomic scope" value="Bacteria"/>
</dbReference>
<accession>N0E3W6</accession>
<evidence type="ECO:0000256" key="1">
    <source>
        <dbReference type="ARBA" id="ARBA00023015"/>
    </source>
</evidence>
<evidence type="ECO:0000259" key="5">
    <source>
        <dbReference type="PROSITE" id="PS50977"/>
    </source>
</evidence>
<evidence type="ECO:0000313" key="6">
    <source>
        <dbReference type="EMBL" id="CCH69584.1"/>
    </source>
</evidence>
<evidence type="ECO:0000256" key="3">
    <source>
        <dbReference type="ARBA" id="ARBA00023163"/>
    </source>
</evidence>
<dbReference type="AlphaFoldDB" id="N0E3W6"/>
<dbReference type="OrthoDB" id="3173376at2"/>
<dbReference type="Pfam" id="PF00440">
    <property type="entry name" value="TetR_N"/>
    <property type="match status" value="1"/>
</dbReference>
<keyword evidence="1" id="KW-0805">Transcription regulation</keyword>
<dbReference type="InterPro" id="IPR001647">
    <property type="entry name" value="HTH_TetR"/>
</dbReference>
<keyword evidence="7" id="KW-1185">Reference proteome</keyword>
<dbReference type="InterPro" id="IPR025996">
    <property type="entry name" value="MT1864/Rv1816-like_C"/>
</dbReference>
<name>N0E3W6_9MICO</name>
<comment type="caution">
    <text evidence="6">The sequence shown here is derived from an EMBL/GenBank/DDBJ whole genome shotgun (WGS) entry which is preliminary data.</text>
</comment>
<reference evidence="6 7" key="1">
    <citation type="journal article" date="2013" name="ISME J.">
        <title>A metabolic model for members of the genus Tetrasphaera involved in enhanced biological phosphorus removal.</title>
        <authorList>
            <person name="Kristiansen R."/>
            <person name="Nguyen H.T.T."/>
            <person name="Saunders A.M."/>
            <person name="Nielsen J.L."/>
            <person name="Wimmer R."/>
            <person name="Le V.Q."/>
            <person name="McIlroy S.J."/>
            <person name="Petrovski S."/>
            <person name="Seviour R.J."/>
            <person name="Calteau A."/>
            <person name="Nielsen K.L."/>
            <person name="Nielsen P.H."/>
        </authorList>
    </citation>
    <scope>NUCLEOTIDE SEQUENCE [LARGE SCALE GENOMIC DNA]</scope>
    <source>
        <strain evidence="6 7">Lp2</strain>
    </source>
</reference>
<dbReference type="PRINTS" id="PR00455">
    <property type="entry name" value="HTHTETR"/>
</dbReference>
<dbReference type="PANTHER" id="PTHR30055:SF220">
    <property type="entry name" value="TETR-FAMILY REGULATORY PROTEIN"/>
    <property type="match status" value="1"/>
</dbReference>
<organism evidence="6 7">
    <name type="scientific">Phycicoccus elongatus Lp2</name>
    <dbReference type="NCBI Taxonomy" id="1193181"/>
    <lineage>
        <taxon>Bacteria</taxon>
        <taxon>Bacillati</taxon>
        <taxon>Actinomycetota</taxon>
        <taxon>Actinomycetes</taxon>
        <taxon>Micrococcales</taxon>
        <taxon>Intrasporangiaceae</taxon>
        <taxon>Phycicoccus</taxon>
    </lineage>
</organism>
<dbReference type="PROSITE" id="PS50977">
    <property type="entry name" value="HTH_TETR_2"/>
    <property type="match status" value="1"/>
</dbReference>
<feature type="DNA-binding region" description="H-T-H motif" evidence="4">
    <location>
        <begin position="33"/>
        <end position="52"/>
    </location>
</feature>
<dbReference type="STRING" id="1193181.BN10_230027"/>
<dbReference type="InterPro" id="IPR036271">
    <property type="entry name" value="Tet_transcr_reg_TetR-rel_C_sf"/>
</dbReference>
<keyword evidence="3" id="KW-0804">Transcription</keyword>
<dbReference type="RefSeq" id="WP_010849494.1">
    <property type="nucleotide sequence ID" value="NZ_HF570956.1"/>
</dbReference>
<dbReference type="GO" id="GO:0003700">
    <property type="term" value="F:DNA-binding transcription factor activity"/>
    <property type="evidence" value="ECO:0007669"/>
    <property type="project" value="TreeGrafter"/>
</dbReference>
<dbReference type="Proteomes" id="UP000013167">
    <property type="component" value="Unassembled WGS sequence"/>
</dbReference>
<gene>
    <name evidence="6" type="ORF">BN10_230027</name>
</gene>
<dbReference type="SUPFAM" id="SSF48498">
    <property type="entry name" value="Tetracyclin repressor-like, C-terminal domain"/>
    <property type="match status" value="1"/>
</dbReference>
<dbReference type="HOGENOM" id="CLU_069356_40_0_11"/>
<dbReference type="InterPro" id="IPR050109">
    <property type="entry name" value="HTH-type_TetR-like_transc_reg"/>
</dbReference>
<evidence type="ECO:0000313" key="7">
    <source>
        <dbReference type="Proteomes" id="UP000013167"/>
    </source>
</evidence>
<dbReference type="InterPro" id="IPR009057">
    <property type="entry name" value="Homeodomain-like_sf"/>
</dbReference>
<dbReference type="EMBL" id="CAIZ01000090">
    <property type="protein sequence ID" value="CCH69584.1"/>
    <property type="molecule type" value="Genomic_DNA"/>
</dbReference>
<dbReference type="GO" id="GO:0000976">
    <property type="term" value="F:transcription cis-regulatory region binding"/>
    <property type="evidence" value="ECO:0007669"/>
    <property type="project" value="TreeGrafter"/>
</dbReference>
<sequence>MTERDRYHHGDLRGALVDAALELLEAEGSEAVTLRAVARAVGVSHAAPYHHFEDKASLEVAMTKQIRLDLAQTLSTVATASGSDSPDLAVAYVVWAIEHPQRFRMLNRAHSFVDNVTTTPAQPARGFAFDLLMDSMRVGQESGYFADNDPQDLALAAWAAVHGLATLLLDGRLTDGPPTVSEARRLALSVTRVLGYGLLRR</sequence>
<dbReference type="Gene3D" id="1.10.357.10">
    <property type="entry name" value="Tetracycline Repressor, domain 2"/>
    <property type="match status" value="1"/>
</dbReference>
<feature type="domain" description="HTH tetR-type" evidence="5">
    <location>
        <begin position="10"/>
        <end position="70"/>
    </location>
</feature>
<dbReference type="PANTHER" id="PTHR30055">
    <property type="entry name" value="HTH-TYPE TRANSCRIPTIONAL REGULATOR RUTR"/>
    <property type="match status" value="1"/>
</dbReference>
<protein>
    <submittedName>
        <fullName evidence="6">Putative Transcriptional regulator, TetR family</fullName>
    </submittedName>
</protein>
<proteinExistence type="predicted"/>